<keyword evidence="14" id="KW-1185">Reference proteome</keyword>
<sequence length="723" mass="79955">MAARGNFRGGYHHYSHNSGHGTPNSSYHGSPTGPAHSPYGNSGRGWSNQQPYSPQQPYTTQYPQGAYSGPNGSQAPYQNNSPPYPPTGPAAQYPQGPSYRGGRGGPGGFRGNQFGPGRGGYRGGSKNPQWNSGPSSGRGQHAPTIGDETDPSQSAPDHTETSQPGEAAKVADNDNPFRPSKDLQVEDTSKPESASDEQMPPPNRLPPTGPQSSSSKFSFAFKASKPAVAAPKPEISSKFNAAPPRQPQSQQSNERDRRDLPRNVPTEPASARSRGGDHRQQQHQQQQQRAEPPPPRVRMVKKIMKRLKKKTPLDPELASSDSVYFRKPGDKSVIGSGTYGKVFKGLNVYTKKLVALKKIKMEGERDGFPVTAVREIKLLQSLKHPNIVNLQEVMVEKNDCFMVFEYLSHDLTGLLNHPSYKLNPAQKKDLAKQMFEALDYLHKRGVLHRDIKAANILVSSDGILKLADFGLARFYAKRHQLDYTNRVITIWYRSPELLLGETQYGPAVDIWSAACVLVEIFTRHAIFPGNGTEIDQLDKIYAILGTPNKHDWPNLVEMPWFELLRPGYRKPNVFADKYKDRVSPAGFELLCALFQYDPAKRPTAAEVLEHAYFKTEEPAPRQAIELQNLDGDWHELESKALRRENERREKEAKRAAAKEASSAAFSNAAPLPPDKLREIGRDRKRPGETTAEPQREAKRPHVDQPEAEKAAAAATAATAPAKG</sequence>
<feature type="compositionally biased region" description="Pro residues" evidence="11">
    <location>
        <begin position="199"/>
        <end position="209"/>
    </location>
</feature>
<evidence type="ECO:0000313" key="13">
    <source>
        <dbReference type="EMBL" id="OIW30339.1"/>
    </source>
</evidence>
<feature type="domain" description="Protein kinase" evidence="12">
    <location>
        <begin position="328"/>
        <end position="613"/>
    </location>
</feature>
<dbReference type="InterPro" id="IPR008271">
    <property type="entry name" value="Ser/Thr_kinase_AS"/>
</dbReference>
<feature type="compositionally biased region" description="Basic and acidic residues" evidence="11">
    <location>
        <begin position="674"/>
        <end position="709"/>
    </location>
</feature>
<dbReference type="InterPro" id="IPR017441">
    <property type="entry name" value="Protein_kinase_ATP_BS"/>
</dbReference>
<dbReference type="InterPro" id="IPR011009">
    <property type="entry name" value="Kinase-like_dom_sf"/>
</dbReference>
<feature type="region of interest" description="Disordered" evidence="11">
    <location>
        <begin position="1"/>
        <end position="297"/>
    </location>
</feature>
<keyword evidence="6 13" id="KW-0418">Kinase</keyword>
<feature type="compositionally biased region" description="Low complexity" evidence="11">
    <location>
        <begin position="658"/>
        <end position="669"/>
    </location>
</feature>
<dbReference type="OrthoDB" id="204883at2759"/>
<dbReference type="PANTHER" id="PTHR24056">
    <property type="entry name" value="CELL DIVISION PROTEIN KINASE"/>
    <property type="match status" value="1"/>
</dbReference>
<dbReference type="InParanoid" id="A0A1J7IT37"/>
<dbReference type="EMBL" id="KV875097">
    <property type="protein sequence ID" value="OIW30339.1"/>
    <property type="molecule type" value="Genomic_DNA"/>
</dbReference>
<feature type="compositionally biased region" description="Polar residues" evidence="11">
    <location>
        <begin position="70"/>
        <end position="81"/>
    </location>
</feature>
<feature type="compositionally biased region" description="Basic and acidic residues" evidence="11">
    <location>
        <begin position="179"/>
        <end position="190"/>
    </location>
</feature>
<dbReference type="AlphaFoldDB" id="A0A1J7IT37"/>
<dbReference type="GO" id="GO:0004693">
    <property type="term" value="F:cyclin-dependent protein serine/threonine kinase activity"/>
    <property type="evidence" value="ECO:0007669"/>
    <property type="project" value="UniProtKB-EC"/>
</dbReference>
<feature type="compositionally biased region" description="Polar residues" evidence="11">
    <location>
        <begin position="151"/>
        <end position="164"/>
    </location>
</feature>
<feature type="binding site" evidence="10">
    <location>
        <position position="357"/>
    </location>
    <ligand>
        <name>ATP</name>
        <dbReference type="ChEBI" id="CHEBI:30616"/>
    </ligand>
</feature>
<feature type="compositionally biased region" description="Basic and acidic residues" evidence="11">
    <location>
        <begin position="642"/>
        <end position="657"/>
    </location>
</feature>
<dbReference type="Pfam" id="PF00069">
    <property type="entry name" value="Pkinase"/>
    <property type="match status" value="1"/>
</dbReference>
<name>A0A1J7IT37_9PEZI</name>
<dbReference type="SUPFAM" id="SSF56112">
    <property type="entry name" value="Protein kinase-like (PK-like)"/>
    <property type="match status" value="1"/>
</dbReference>
<dbReference type="GO" id="GO:0032968">
    <property type="term" value="P:positive regulation of transcription elongation by RNA polymerase II"/>
    <property type="evidence" value="ECO:0007669"/>
    <property type="project" value="TreeGrafter"/>
</dbReference>
<organism evidence="13 14">
    <name type="scientific">Coniochaeta ligniaria NRRL 30616</name>
    <dbReference type="NCBI Taxonomy" id="1408157"/>
    <lineage>
        <taxon>Eukaryota</taxon>
        <taxon>Fungi</taxon>
        <taxon>Dikarya</taxon>
        <taxon>Ascomycota</taxon>
        <taxon>Pezizomycotina</taxon>
        <taxon>Sordariomycetes</taxon>
        <taxon>Sordariomycetidae</taxon>
        <taxon>Coniochaetales</taxon>
        <taxon>Coniochaetaceae</taxon>
        <taxon>Coniochaeta</taxon>
    </lineage>
</organism>
<accession>A0A1J7IT37</accession>
<dbReference type="GO" id="GO:0008353">
    <property type="term" value="F:RNA polymerase II CTD heptapeptide repeat kinase activity"/>
    <property type="evidence" value="ECO:0007669"/>
    <property type="project" value="TreeGrafter"/>
</dbReference>
<keyword evidence="4" id="KW-0808">Transferase</keyword>
<dbReference type="FunFam" id="3.30.200.20:FF:000270">
    <property type="entry name" value="Serine/threonine-protein kinase bur1"/>
    <property type="match status" value="1"/>
</dbReference>
<evidence type="ECO:0000256" key="4">
    <source>
        <dbReference type="ARBA" id="ARBA00022679"/>
    </source>
</evidence>
<evidence type="ECO:0000256" key="9">
    <source>
        <dbReference type="ARBA" id="ARBA00048367"/>
    </source>
</evidence>
<dbReference type="PROSITE" id="PS00108">
    <property type="entry name" value="PROTEIN_KINASE_ST"/>
    <property type="match status" value="1"/>
</dbReference>
<evidence type="ECO:0000256" key="5">
    <source>
        <dbReference type="ARBA" id="ARBA00022741"/>
    </source>
</evidence>
<reference evidence="13 14" key="1">
    <citation type="submission" date="2016-10" db="EMBL/GenBank/DDBJ databases">
        <title>Draft genome sequence of Coniochaeta ligniaria NRRL30616, a lignocellulolytic fungus for bioabatement of inhibitors in plant biomass hydrolysates.</title>
        <authorList>
            <consortium name="DOE Joint Genome Institute"/>
            <person name="Jimenez D.J."/>
            <person name="Hector R.E."/>
            <person name="Riley R."/>
            <person name="Sun H."/>
            <person name="Grigoriev I.V."/>
            <person name="Van Elsas J.D."/>
            <person name="Nichols N.N."/>
        </authorList>
    </citation>
    <scope>NUCLEOTIDE SEQUENCE [LARGE SCALE GENOMIC DNA]</scope>
    <source>
        <strain evidence="13 14">NRRL 30616</strain>
    </source>
</reference>
<dbReference type="CDD" id="cd07840">
    <property type="entry name" value="STKc_CDK9_like"/>
    <property type="match status" value="1"/>
</dbReference>
<dbReference type="Gene3D" id="3.30.200.20">
    <property type="entry name" value="Phosphorylase Kinase, domain 1"/>
    <property type="match status" value="1"/>
</dbReference>
<evidence type="ECO:0000256" key="11">
    <source>
        <dbReference type="SAM" id="MobiDB-lite"/>
    </source>
</evidence>
<keyword evidence="5 10" id="KW-0547">Nucleotide-binding</keyword>
<evidence type="ECO:0000313" key="14">
    <source>
        <dbReference type="Proteomes" id="UP000182658"/>
    </source>
</evidence>
<dbReference type="STRING" id="1408157.A0A1J7IT37"/>
<evidence type="ECO:0000256" key="2">
    <source>
        <dbReference type="ARBA" id="ARBA00012425"/>
    </source>
</evidence>
<dbReference type="Proteomes" id="UP000182658">
    <property type="component" value="Unassembled WGS sequence"/>
</dbReference>
<comment type="catalytic activity">
    <reaction evidence="8">
        <text>L-threonyl-[protein] + ATP = O-phospho-L-threonyl-[protein] + ADP + H(+)</text>
        <dbReference type="Rhea" id="RHEA:46608"/>
        <dbReference type="Rhea" id="RHEA-COMP:11060"/>
        <dbReference type="Rhea" id="RHEA-COMP:11605"/>
        <dbReference type="ChEBI" id="CHEBI:15378"/>
        <dbReference type="ChEBI" id="CHEBI:30013"/>
        <dbReference type="ChEBI" id="CHEBI:30616"/>
        <dbReference type="ChEBI" id="CHEBI:61977"/>
        <dbReference type="ChEBI" id="CHEBI:456216"/>
        <dbReference type="EC" id="2.7.11.22"/>
    </reaction>
</comment>
<evidence type="ECO:0000256" key="6">
    <source>
        <dbReference type="ARBA" id="ARBA00022777"/>
    </source>
</evidence>
<dbReference type="InterPro" id="IPR000719">
    <property type="entry name" value="Prot_kinase_dom"/>
</dbReference>
<feature type="compositionally biased region" description="Low complexity" evidence="11">
    <location>
        <begin position="49"/>
        <end position="64"/>
    </location>
</feature>
<dbReference type="GO" id="GO:0005524">
    <property type="term" value="F:ATP binding"/>
    <property type="evidence" value="ECO:0007669"/>
    <property type="project" value="UniProtKB-UniRule"/>
</dbReference>
<dbReference type="PROSITE" id="PS00107">
    <property type="entry name" value="PROTEIN_KINASE_ATP"/>
    <property type="match status" value="1"/>
</dbReference>
<proteinExistence type="inferred from homology"/>
<dbReference type="SMART" id="SM00220">
    <property type="entry name" value="S_TKc"/>
    <property type="match status" value="1"/>
</dbReference>
<feature type="compositionally biased region" description="Polar residues" evidence="11">
    <location>
        <begin position="129"/>
        <end position="138"/>
    </location>
</feature>
<keyword evidence="3" id="KW-0723">Serine/threonine-protein kinase</keyword>
<evidence type="ECO:0000256" key="7">
    <source>
        <dbReference type="ARBA" id="ARBA00022840"/>
    </source>
</evidence>
<feature type="compositionally biased region" description="Low complexity" evidence="11">
    <location>
        <begin position="710"/>
        <end position="723"/>
    </location>
</feature>
<comment type="similarity">
    <text evidence="1">Belongs to the protein kinase superfamily. CMGC Ser/Thr protein kinase family. CDC2/CDKX subfamily.</text>
</comment>
<gene>
    <name evidence="13" type="ORF">CONLIGDRAFT_576192</name>
</gene>
<dbReference type="PANTHER" id="PTHR24056:SF546">
    <property type="entry name" value="CYCLIN-DEPENDENT KINASE 12"/>
    <property type="match status" value="1"/>
</dbReference>
<evidence type="ECO:0000259" key="12">
    <source>
        <dbReference type="PROSITE" id="PS50011"/>
    </source>
</evidence>
<dbReference type="GO" id="GO:0008024">
    <property type="term" value="C:cyclin/CDK positive transcription elongation factor complex"/>
    <property type="evidence" value="ECO:0007669"/>
    <property type="project" value="TreeGrafter"/>
</dbReference>
<dbReference type="FunFam" id="1.10.510.10:FF:000440">
    <property type="entry name" value="Serine/threonine-protein kinase bur1"/>
    <property type="match status" value="1"/>
</dbReference>
<comment type="catalytic activity">
    <reaction evidence="9">
        <text>L-seryl-[protein] + ATP = O-phospho-L-seryl-[protein] + ADP + H(+)</text>
        <dbReference type="Rhea" id="RHEA:17989"/>
        <dbReference type="Rhea" id="RHEA-COMP:9863"/>
        <dbReference type="Rhea" id="RHEA-COMP:11604"/>
        <dbReference type="ChEBI" id="CHEBI:15378"/>
        <dbReference type="ChEBI" id="CHEBI:29999"/>
        <dbReference type="ChEBI" id="CHEBI:30616"/>
        <dbReference type="ChEBI" id="CHEBI:83421"/>
        <dbReference type="ChEBI" id="CHEBI:456216"/>
        <dbReference type="EC" id="2.7.11.22"/>
    </reaction>
</comment>
<dbReference type="InterPro" id="IPR050108">
    <property type="entry name" value="CDK"/>
</dbReference>
<protein>
    <recommendedName>
        <fullName evidence="2">cyclin-dependent kinase</fullName>
        <ecNumber evidence="2">2.7.11.22</ecNumber>
    </recommendedName>
</protein>
<keyword evidence="7 10" id="KW-0067">ATP-binding</keyword>
<feature type="compositionally biased region" description="Low complexity" evidence="11">
    <location>
        <begin position="212"/>
        <end position="233"/>
    </location>
</feature>
<evidence type="ECO:0000256" key="1">
    <source>
        <dbReference type="ARBA" id="ARBA00006485"/>
    </source>
</evidence>
<feature type="region of interest" description="Disordered" evidence="11">
    <location>
        <begin position="642"/>
        <end position="723"/>
    </location>
</feature>
<evidence type="ECO:0000256" key="10">
    <source>
        <dbReference type="PROSITE-ProRule" id="PRU10141"/>
    </source>
</evidence>
<feature type="compositionally biased region" description="Gly residues" evidence="11">
    <location>
        <begin position="99"/>
        <end position="123"/>
    </location>
</feature>
<evidence type="ECO:0000256" key="8">
    <source>
        <dbReference type="ARBA" id="ARBA00047811"/>
    </source>
</evidence>
<evidence type="ECO:0000256" key="3">
    <source>
        <dbReference type="ARBA" id="ARBA00022527"/>
    </source>
</evidence>
<dbReference type="GO" id="GO:0030332">
    <property type="term" value="F:cyclin binding"/>
    <property type="evidence" value="ECO:0007669"/>
    <property type="project" value="TreeGrafter"/>
</dbReference>
<dbReference type="EC" id="2.7.11.22" evidence="2"/>
<dbReference type="PROSITE" id="PS50011">
    <property type="entry name" value="PROTEIN_KINASE_DOM"/>
    <property type="match status" value="1"/>
</dbReference>
<dbReference type="Gene3D" id="1.10.510.10">
    <property type="entry name" value="Transferase(Phosphotransferase) domain 1"/>
    <property type="match status" value="1"/>
</dbReference>